<keyword evidence="1" id="KW-0343">GTPase activation</keyword>
<dbReference type="EMBL" id="JAUIZM010000006">
    <property type="protein sequence ID" value="KAK1378734.1"/>
    <property type="molecule type" value="Genomic_DNA"/>
</dbReference>
<organism evidence="2 3">
    <name type="scientific">Heracleum sosnowskyi</name>
    <dbReference type="NCBI Taxonomy" id="360622"/>
    <lineage>
        <taxon>Eukaryota</taxon>
        <taxon>Viridiplantae</taxon>
        <taxon>Streptophyta</taxon>
        <taxon>Embryophyta</taxon>
        <taxon>Tracheophyta</taxon>
        <taxon>Spermatophyta</taxon>
        <taxon>Magnoliopsida</taxon>
        <taxon>eudicotyledons</taxon>
        <taxon>Gunneridae</taxon>
        <taxon>Pentapetalae</taxon>
        <taxon>asterids</taxon>
        <taxon>campanulids</taxon>
        <taxon>Apiales</taxon>
        <taxon>Apiaceae</taxon>
        <taxon>Apioideae</taxon>
        <taxon>apioid superclade</taxon>
        <taxon>Tordylieae</taxon>
        <taxon>Tordyliinae</taxon>
        <taxon>Heracleum</taxon>
    </lineage>
</organism>
<dbReference type="SUPFAM" id="SSF48350">
    <property type="entry name" value="GTPase activation domain, GAP"/>
    <property type="match status" value="1"/>
</dbReference>
<dbReference type="InterPro" id="IPR008936">
    <property type="entry name" value="Rho_GTPase_activation_prot"/>
</dbReference>
<keyword evidence="3" id="KW-1185">Reference proteome</keyword>
<sequence>MPQHAFPDQLDVVPGWSICLVIKYPVAAEGIFRINVDNGQEEFVRNQLNVGVVPVGIDVHCLAGLIKIVGRILNSMQALHGHAFIEDHLEHLVMALTEALALVGPIKCYPSS</sequence>
<gene>
    <name evidence="2" type="ORF">POM88_025478</name>
</gene>
<dbReference type="PANTHER" id="PTHR23177:SF64">
    <property type="entry name" value="RHO GTPASE-ACTIVATING PROTEIN 1"/>
    <property type="match status" value="1"/>
</dbReference>
<evidence type="ECO:0000313" key="3">
    <source>
        <dbReference type="Proteomes" id="UP001237642"/>
    </source>
</evidence>
<dbReference type="AlphaFoldDB" id="A0AAD8I5C3"/>
<reference evidence="2" key="2">
    <citation type="submission" date="2023-05" db="EMBL/GenBank/DDBJ databases">
        <authorList>
            <person name="Schelkunov M.I."/>
        </authorList>
    </citation>
    <scope>NUCLEOTIDE SEQUENCE</scope>
    <source>
        <strain evidence="2">Hsosn_3</strain>
        <tissue evidence="2">Leaf</tissue>
    </source>
</reference>
<protein>
    <submittedName>
        <fullName evidence="2">Uncharacterized protein</fullName>
    </submittedName>
</protein>
<accession>A0AAD8I5C3</accession>
<evidence type="ECO:0000256" key="1">
    <source>
        <dbReference type="ARBA" id="ARBA00022468"/>
    </source>
</evidence>
<reference evidence="2" key="1">
    <citation type="submission" date="2023-02" db="EMBL/GenBank/DDBJ databases">
        <title>Genome of toxic invasive species Heracleum sosnowskyi carries increased number of genes despite the absence of recent whole-genome duplications.</title>
        <authorList>
            <person name="Schelkunov M."/>
            <person name="Shtratnikova V."/>
            <person name="Makarenko M."/>
            <person name="Klepikova A."/>
            <person name="Omelchenko D."/>
            <person name="Novikova G."/>
            <person name="Obukhova E."/>
            <person name="Bogdanov V."/>
            <person name="Penin A."/>
            <person name="Logacheva M."/>
        </authorList>
    </citation>
    <scope>NUCLEOTIDE SEQUENCE</scope>
    <source>
        <strain evidence="2">Hsosn_3</strain>
        <tissue evidence="2">Leaf</tissue>
    </source>
</reference>
<name>A0AAD8I5C3_9APIA</name>
<dbReference type="PANTHER" id="PTHR23177">
    <property type="entry name" value="MKIAA1688 PROTEIN"/>
    <property type="match status" value="1"/>
</dbReference>
<comment type="caution">
    <text evidence="2">The sequence shown here is derived from an EMBL/GenBank/DDBJ whole genome shotgun (WGS) entry which is preliminary data.</text>
</comment>
<dbReference type="InterPro" id="IPR044785">
    <property type="entry name" value="RopGAP1-5"/>
</dbReference>
<dbReference type="Proteomes" id="UP001237642">
    <property type="component" value="Unassembled WGS sequence"/>
</dbReference>
<evidence type="ECO:0000313" key="2">
    <source>
        <dbReference type="EMBL" id="KAK1378734.1"/>
    </source>
</evidence>
<dbReference type="GO" id="GO:0005096">
    <property type="term" value="F:GTPase activator activity"/>
    <property type="evidence" value="ECO:0007669"/>
    <property type="project" value="UniProtKB-KW"/>
</dbReference>
<proteinExistence type="predicted"/>